<dbReference type="AlphaFoldDB" id="A0A8J5GHB4"/>
<dbReference type="FunFam" id="3.80.10.10:FF:000234">
    <property type="entry name" value="Probable inactive receptor kinase RLK902"/>
    <property type="match status" value="1"/>
</dbReference>
<dbReference type="Pfam" id="PF07714">
    <property type="entry name" value="PK_Tyr_Ser-Thr"/>
    <property type="match status" value="1"/>
</dbReference>
<accession>A0A8J5GHB4</accession>
<evidence type="ECO:0000256" key="12">
    <source>
        <dbReference type="SAM" id="MobiDB-lite"/>
    </source>
</evidence>
<evidence type="ECO:0000256" key="14">
    <source>
        <dbReference type="SAM" id="SignalP"/>
    </source>
</evidence>
<dbReference type="InterPro" id="IPR050994">
    <property type="entry name" value="At_inactive_RLKs"/>
</dbReference>
<evidence type="ECO:0000256" key="4">
    <source>
        <dbReference type="ARBA" id="ARBA00022692"/>
    </source>
</evidence>
<dbReference type="InterPro" id="IPR017441">
    <property type="entry name" value="Protein_kinase_ATP_BS"/>
</dbReference>
<evidence type="ECO:0000256" key="13">
    <source>
        <dbReference type="SAM" id="Phobius"/>
    </source>
</evidence>
<feature type="transmembrane region" description="Helical" evidence="13">
    <location>
        <begin position="258"/>
        <end position="281"/>
    </location>
</feature>
<feature type="domain" description="Protein kinase" evidence="15">
    <location>
        <begin position="354"/>
        <end position="655"/>
    </location>
</feature>
<dbReference type="FunFam" id="3.30.200.20:FF:000307">
    <property type="entry name" value="pollen receptor-like kinase 1"/>
    <property type="match status" value="1"/>
</dbReference>
<comment type="subcellular location">
    <subcellularLocation>
        <location evidence="1">Cell membrane</location>
        <topology evidence="1">Single-pass membrane protein</topology>
    </subcellularLocation>
</comment>
<evidence type="ECO:0000256" key="10">
    <source>
        <dbReference type="ARBA" id="ARBA00023136"/>
    </source>
</evidence>
<keyword evidence="4 13" id="KW-0812">Transmembrane</keyword>
<dbReference type="GO" id="GO:0004672">
    <property type="term" value="F:protein kinase activity"/>
    <property type="evidence" value="ECO:0007669"/>
    <property type="project" value="InterPro"/>
</dbReference>
<keyword evidence="9 13" id="KW-1133">Transmembrane helix</keyword>
<dbReference type="InterPro" id="IPR000719">
    <property type="entry name" value="Prot_kinase_dom"/>
</dbReference>
<dbReference type="Pfam" id="PF00560">
    <property type="entry name" value="LRR_1"/>
    <property type="match status" value="1"/>
</dbReference>
<feature type="binding site" evidence="11">
    <location>
        <position position="382"/>
    </location>
    <ligand>
        <name>ATP</name>
        <dbReference type="ChEBI" id="CHEBI:30616"/>
    </ligand>
</feature>
<feature type="signal peptide" evidence="14">
    <location>
        <begin position="1"/>
        <end position="25"/>
    </location>
</feature>
<dbReference type="PROSITE" id="PS51450">
    <property type="entry name" value="LRR"/>
    <property type="match status" value="1"/>
</dbReference>
<dbReference type="Pfam" id="PF13855">
    <property type="entry name" value="LRR_8"/>
    <property type="match status" value="1"/>
</dbReference>
<dbReference type="SMART" id="SM00369">
    <property type="entry name" value="LRR_TYP"/>
    <property type="match status" value="3"/>
</dbReference>
<dbReference type="Pfam" id="PF08263">
    <property type="entry name" value="LRRNT_2"/>
    <property type="match status" value="1"/>
</dbReference>
<dbReference type="Gene3D" id="3.80.10.10">
    <property type="entry name" value="Ribonuclease Inhibitor"/>
    <property type="match status" value="1"/>
</dbReference>
<dbReference type="Proteomes" id="UP000734854">
    <property type="component" value="Unassembled WGS sequence"/>
</dbReference>
<dbReference type="SUPFAM" id="SSF56112">
    <property type="entry name" value="Protein kinase-like (PK-like)"/>
    <property type="match status" value="1"/>
</dbReference>
<dbReference type="InterPro" id="IPR013210">
    <property type="entry name" value="LRR_N_plant-typ"/>
</dbReference>
<evidence type="ECO:0000256" key="1">
    <source>
        <dbReference type="ARBA" id="ARBA00004162"/>
    </source>
</evidence>
<dbReference type="PANTHER" id="PTHR48010:SF7">
    <property type="entry name" value="OS09G0400500 PROTEIN"/>
    <property type="match status" value="1"/>
</dbReference>
<keyword evidence="6" id="KW-0677">Repeat</keyword>
<reference evidence="16 17" key="1">
    <citation type="submission" date="2020-08" db="EMBL/GenBank/DDBJ databases">
        <title>Plant Genome Project.</title>
        <authorList>
            <person name="Zhang R.-G."/>
        </authorList>
    </citation>
    <scope>NUCLEOTIDE SEQUENCE [LARGE SCALE GENOMIC DNA]</scope>
    <source>
        <tissue evidence="16">Rhizome</tissue>
    </source>
</reference>
<evidence type="ECO:0000313" key="16">
    <source>
        <dbReference type="EMBL" id="KAG6501508.1"/>
    </source>
</evidence>
<dbReference type="GO" id="GO:0005524">
    <property type="term" value="F:ATP binding"/>
    <property type="evidence" value="ECO:0007669"/>
    <property type="project" value="UniProtKB-UniRule"/>
</dbReference>
<keyword evidence="7 11" id="KW-0547">Nucleotide-binding</keyword>
<keyword evidence="17" id="KW-1185">Reference proteome</keyword>
<keyword evidence="2" id="KW-0597">Phosphoprotein</keyword>
<protein>
    <recommendedName>
        <fullName evidence="15">Protein kinase domain-containing protein</fullName>
    </recommendedName>
</protein>
<evidence type="ECO:0000256" key="11">
    <source>
        <dbReference type="PROSITE-ProRule" id="PRU10141"/>
    </source>
</evidence>
<keyword evidence="8 11" id="KW-0067">ATP-binding</keyword>
<dbReference type="EMBL" id="JACMSC010000011">
    <property type="protein sequence ID" value="KAG6501508.1"/>
    <property type="molecule type" value="Genomic_DNA"/>
</dbReference>
<dbReference type="Gene3D" id="3.30.200.20">
    <property type="entry name" value="Phosphorylase Kinase, domain 1"/>
    <property type="match status" value="1"/>
</dbReference>
<evidence type="ECO:0000256" key="9">
    <source>
        <dbReference type="ARBA" id="ARBA00022989"/>
    </source>
</evidence>
<dbReference type="GO" id="GO:0005886">
    <property type="term" value="C:plasma membrane"/>
    <property type="evidence" value="ECO:0007669"/>
    <property type="project" value="UniProtKB-SubCell"/>
</dbReference>
<dbReference type="FunFam" id="1.10.510.10:FF:000095">
    <property type="entry name" value="protein STRUBBELIG-RECEPTOR FAMILY 8"/>
    <property type="match status" value="1"/>
</dbReference>
<keyword evidence="5 14" id="KW-0732">Signal</keyword>
<feature type="chain" id="PRO_5035328051" description="Protein kinase domain-containing protein" evidence="14">
    <location>
        <begin position="26"/>
        <end position="679"/>
    </location>
</feature>
<evidence type="ECO:0000256" key="3">
    <source>
        <dbReference type="ARBA" id="ARBA00022614"/>
    </source>
</evidence>
<feature type="region of interest" description="Disordered" evidence="12">
    <location>
        <begin position="291"/>
        <end position="322"/>
    </location>
</feature>
<gene>
    <name evidence="16" type="ORF">ZIOFF_041389</name>
</gene>
<evidence type="ECO:0000256" key="5">
    <source>
        <dbReference type="ARBA" id="ARBA00022729"/>
    </source>
</evidence>
<proteinExistence type="predicted"/>
<dbReference type="InterPro" id="IPR001611">
    <property type="entry name" value="Leu-rich_rpt"/>
</dbReference>
<keyword evidence="10 13" id="KW-0472">Membrane</keyword>
<dbReference type="InterPro" id="IPR001245">
    <property type="entry name" value="Ser-Thr/Tyr_kinase_cat_dom"/>
</dbReference>
<organism evidence="16 17">
    <name type="scientific">Zingiber officinale</name>
    <name type="common">Ginger</name>
    <name type="synonym">Amomum zingiber</name>
    <dbReference type="NCBI Taxonomy" id="94328"/>
    <lineage>
        <taxon>Eukaryota</taxon>
        <taxon>Viridiplantae</taxon>
        <taxon>Streptophyta</taxon>
        <taxon>Embryophyta</taxon>
        <taxon>Tracheophyta</taxon>
        <taxon>Spermatophyta</taxon>
        <taxon>Magnoliopsida</taxon>
        <taxon>Liliopsida</taxon>
        <taxon>Zingiberales</taxon>
        <taxon>Zingiberaceae</taxon>
        <taxon>Zingiber</taxon>
    </lineage>
</organism>
<dbReference type="SUPFAM" id="SSF52058">
    <property type="entry name" value="L domain-like"/>
    <property type="match status" value="1"/>
</dbReference>
<dbReference type="InterPro" id="IPR011009">
    <property type="entry name" value="Kinase-like_dom_sf"/>
</dbReference>
<dbReference type="Gene3D" id="1.10.510.10">
    <property type="entry name" value="Transferase(Phosphotransferase) domain 1"/>
    <property type="match status" value="1"/>
</dbReference>
<evidence type="ECO:0000313" key="17">
    <source>
        <dbReference type="Proteomes" id="UP000734854"/>
    </source>
</evidence>
<keyword evidence="3" id="KW-0433">Leucine-rich repeat</keyword>
<dbReference type="PROSITE" id="PS50011">
    <property type="entry name" value="PROTEIN_KINASE_DOM"/>
    <property type="match status" value="1"/>
</dbReference>
<evidence type="ECO:0000256" key="8">
    <source>
        <dbReference type="ARBA" id="ARBA00022840"/>
    </source>
</evidence>
<dbReference type="Pfam" id="PF12799">
    <property type="entry name" value="LRR_4"/>
    <property type="match status" value="1"/>
</dbReference>
<evidence type="ECO:0000259" key="15">
    <source>
        <dbReference type="PROSITE" id="PS50011"/>
    </source>
</evidence>
<feature type="compositionally biased region" description="Polar residues" evidence="12">
    <location>
        <begin position="308"/>
        <end position="322"/>
    </location>
</feature>
<name>A0A8J5GHB4_ZINOF</name>
<dbReference type="InterPro" id="IPR025875">
    <property type="entry name" value="Leu-rich_rpt_4"/>
</dbReference>
<dbReference type="PROSITE" id="PS00107">
    <property type="entry name" value="PROTEIN_KINASE_ATP"/>
    <property type="match status" value="1"/>
</dbReference>
<dbReference type="InterPro" id="IPR003591">
    <property type="entry name" value="Leu-rich_rpt_typical-subtyp"/>
</dbReference>
<evidence type="ECO:0000256" key="7">
    <source>
        <dbReference type="ARBA" id="ARBA00022741"/>
    </source>
</evidence>
<dbReference type="PANTHER" id="PTHR48010">
    <property type="entry name" value="OS05G0588300 PROTEIN"/>
    <property type="match status" value="1"/>
</dbReference>
<evidence type="ECO:0000256" key="2">
    <source>
        <dbReference type="ARBA" id="ARBA00022553"/>
    </source>
</evidence>
<evidence type="ECO:0000256" key="6">
    <source>
        <dbReference type="ARBA" id="ARBA00022737"/>
    </source>
</evidence>
<dbReference type="InterPro" id="IPR032675">
    <property type="entry name" value="LRR_dom_sf"/>
</dbReference>
<comment type="caution">
    <text evidence="16">The sequence shown here is derived from an EMBL/GenBank/DDBJ whole genome shotgun (WGS) entry which is preliminary data.</text>
</comment>
<sequence>MASKRFLFLAAFSFFLLTSLWPGGAPDLAADGAALLALRAAVGRSVLTWNASRSPCTWQGVECGSGRVTALRLPGVGLIGPIPVAAVRNLSALRTLSLRYNALSGVLPFDLPGLPELRNLYLQHNRFSGNIPPALGSVRNLIRFNLAGNQLSGEIPQELNNLTRLRTLYLENNRLSGSIPPLDLPNLSQFNVSFNPLKATIPSRFRTFPSSAFLSTGLCGRPLQPCLSDIPPSAALGAAGRDNGGGAGKGKNKLSGGAIAGIAIGSAAFILILLILLILLCRRSGKNRTSSLEAVETRVKQPEEAVSASEQDNQVGGSSQANIRPAPTAAIGGGKKLVFFSGARATFDLEDLLRASAEVLGKGTFGTTYKAVLEMGITVAVKRLKDVTLTEEDFREKVEVIGAIDHPNLVPLRAYYYSKDEKLLVYDYMPLGSLSALLHVKEINCLLILVVLFGNGPESFWKEYDVKDMESTGYSVSGRTPLSWETRTGIALAAAYGIEYIQSTGSSTSHGNIKSSNVLLTKSFEAHVSDHGLALLAGPSSSSTRIVGYRAPEVTDARMISQKADVYSFGVLLMELLSGKAPAQALNDEGIDLPRWVQSIVPEEWATEVFDPELLRYQTLEEDMVQFLQLAVDCTAQHPDKRPSMTEVVARMKVIQTSRLKSLSREQHNSNNSIEVSSD</sequence>